<name>A0A1H1PDY1_9PSED</name>
<proteinExistence type="predicted"/>
<keyword evidence="2" id="KW-1185">Reference proteome</keyword>
<organism evidence="1 2">
    <name type="scientific">Pseudomonas asplenii</name>
    <dbReference type="NCBI Taxonomy" id="53407"/>
    <lineage>
        <taxon>Bacteria</taxon>
        <taxon>Pseudomonadati</taxon>
        <taxon>Pseudomonadota</taxon>
        <taxon>Gammaproteobacteria</taxon>
        <taxon>Pseudomonadales</taxon>
        <taxon>Pseudomonadaceae</taxon>
        <taxon>Pseudomonas</taxon>
    </lineage>
</organism>
<dbReference type="GeneID" id="300205543"/>
<keyword evidence="1" id="KW-0808">Transferase</keyword>
<dbReference type="RefSeq" id="WP_090202135.1">
    <property type="nucleotide sequence ID" value="NZ_LT629777.1"/>
</dbReference>
<evidence type="ECO:0000313" key="1">
    <source>
        <dbReference type="EMBL" id="SDS09476.1"/>
    </source>
</evidence>
<keyword evidence="1" id="KW-0479">Metal-binding</keyword>
<dbReference type="Proteomes" id="UP000199524">
    <property type="component" value="Chromosome I"/>
</dbReference>
<sequence length="207" mass="23641">MSISISLADIATAKKMAKQSKAMLPHLTYNQRLNEAAKDFFKLRNYHELVQLRGATIMSHVKICDSIGSCAYCGFTFAPDLHEDVSLHQEHHDQYEAAVTALGYKPDLHREREQMKSDGYSAAYSGKTIEDRVEGALAAMKGQFDRSLEYAIHGEYWKEHPSFGSFVAMMSNHYYHFADDTKAELARRFGVIHGEIGEERAYWRPQR</sequence>
<dbReference type="GO" id="GO:0008270">
    <property type="term" value="F:zinc ion binding"/>
    <property type="evidence" value="ECO:0007669"/>
    <property type="project" value="UniProtKB-KW"/>
</dbReference>
<reference evidence="2" key="1">
    <citation type="submission" date="2016-10" db="EMBL/GenBank/DDBJ databases">
        <authorList>
            <person name="Varghese N."/>
            <person name="Submissions S."/>
        </authorList>
    </citation>
    <scope>NUCLEOTIDE SEQUENCE [LARGE SCALE GENOMIC DNA]</scope>
    <source>
        <strain evidence="2">ATCC 23835</strain>
    </source>
</reference>
<keyword evidence="1" id="KW-0862">Zinc</keyword>
<dbReference type="AlphaFoldDB" id="A0A1H1PDY1"/>
<dbReference type="GO" id="GO:0016740">
    <property type="term" value="F:transferase activity"/>
    <property type="evidence" value="ECO:0007669"/>
    <property type="project" value="UniProtKB-KW"/>
</dbReference>
<dbReference type="EMBL" id="LT629777">
    <property type="protein sequence ID" value="SDS09476.1"/>
    <property type="molecule type" value="Genomic_DNA"/>
</dbReference>
<evidence type="ECO:0000313" key="2">
    <source>
        <dbReference type="Proteomes" id="UP000199524"/>
    </source>
</evidence>
<keyword evidence="1" id="KW-0863">Zinc-finger</keyword>
<gene>
    <name evidence="1" type="ORF">SAMN05216598_0494</name>
</gene>
<protein>
    <submittedName>
        <fullName evidence="1">Zinc-finger of acetyl-transferase ESCO</fullName>
    </submittedName>
</protein>
<accession>A0A1H1PDY1</accession>